<dbReference type="PANTHER" id="PTHR32332:SF38">
    <property type="entry name" value="MONOOXYGENASE RV1533-RELATED"/>
    <property type="match status" value="1"/>
</dbReference>
<dbReference type="GO" id="GO:0004497">
    <property type="term" value="F:monooxygenase activity"/>
    <property type="evidence" value="ECO:0007669"/>
    <property type="project" value="UniProtKB-KW"/>
</dbReference>
<evidence type="ECO:0000256" key="1">
    <source>
        <dbReference type="ARBA" id="ARBA00022630"/>
    </source>
</evidence>
<dbReference type="Proteomes" id="UP001056291">
    <property type="component" value="Chromosome"/>
</dbReference>
<dbReference type="PANTHER" id="PTHR32332">
    <property type="entry name" value="2-NITROPROPANE DIOXYGENASE"/>
    <property type="match status" value="1"/>
</dbReference>
<keyword evidence="5" id="KW-1185">Reference proteome</keyword>
<dbReference type="Pfam" id="PF03060">
    <property type="entry name" value="NMO"/>
    <property type="match status" value="1"/>
</dbReference>
<evidence type="ECO:0000256" key="2">
    <source>
        <dbReference type="ARBA" id="ARBA00022643"/>
    </source>
</evidence>
<evidence type="ECO:0000256" key="3">
    <source>
        <dbReference type="ARBA" id="ARBA00023002"/>
    </source>
</evidence>
<keyword evidence="2" id="KW-0288">FMN</keyword>
<sequence>MKNKLCEMFGIDVPIFAFSHCRDVVVEVSKAGGMGVLGMARMDPDRVEEELNWIDAHIEGRPYGIDVLMSGNVEDSGDLKYDPEKLLPQEHVRFVRDMLDKAGVPPLPEAEEQQIMRDMVKGMNFTPRESLEMVERAMSHPIKLIVNALGTPPAQLIERAHSKGIKIAALAGKARHAIKHKEAGCDFVIAVGTEAGGHTGDISSLVLWPNIVDAVDPMPVLGGGGVGRGRQFAAALALGCEGVWCGSIWLKTVQSEVPPEIKSKMFEAAADDAILTRSVTGKPCRTLNNTFSKAWNAEDAPAMLPAPLQNYLWWQEGRSRVERVRAKEFLTYPVGQIVGDMTEETSVKEVVYDFINELLDSKERLDGMLGE</sequence>
<accession>A0ABY4W290</accession>
<dbReference type="Gene3D" id="3.20.20.70">
    <property type="entry name" value="Aldolase class I"/>
    <property type="match status" value="1"/>
</dbReference>
<evidence type="ECO:0000313" key="4">
    <source>
        <dbReference type="EMBL" id="USG60961.1"/>
    </source>
</evidence>
<gene>
    <name evidence="4" type="ORF">NBZ79_17525</name>
</gene>
<dbReference type="InterPro" id="IPR013785">
    <property type="entry name" value="Aldolase_TIM"/>
</dbReference>
<proteinExistence type="predicted"/>
<organism evidence="4 5">
    <name type="scientific">Sneathiella marina</name>
    <dbReference type="NCBI Taxonomy" id="2950108"/>
    <lineage>
        <taxon>Bacteria</taxon>
        <taxon>Pseudomonadati</taxon>
        <taxon>Pseudomonadota</taxon>
        <taxon>Alphaproteobacteria</taxon>
        <taxon>Sneathiellales</taxon>
        <taxon>Sneathiellaceae</taxon>
        <taxon>Sneathiella</taxon>
    </lineage>
</organism>
<dbReference type="EMBL" id="CP098747">
    <property type="protein sequence ID" value="USG60961.1"/>
    <property type="molecule type" value="Genomic_DNA"/>
</dbReference>
<dbReference type="SUPFAM" id="SSF51412">
    <property type="entry name" value="Inosine monophosphate dehydrogenase (IMPDH)"/>
    <property type="match status" value="1"/>
</dbReference>
<keyword evidence="3" id="KW-0560">Oxidoreductase</keyword>
<evidence type="ECO:0000313" key="5">
    <source>
        <dbReference type="Proteomes" id="UP001056291"/>
    </source>
</evidence>
<dbReference type="InterPro" id="IPR004136">
    <property type="entry name" value="NMO"/>
</dbReference>
<dbReference type="RefSeq" id="WP_251933919.1">
    <property type="nucleotide sequence ID" value="NZ_CP098747.1"/>
</dbReference>
<keyword evidence="1" id="KW-0285">Flavoprotein</keyword>
<protein>
    <submittedName>
        <fullName evidence="4">Nitronate monooxygenase</fullName>
    </submittedName>
</protein>
<reference evidence="4" key="1">
    <citation type="submission" date="2022-06" db="EMBL/GenBank/DDBJ databases">
        <title>Sneathiella actinostolidae sp. nov., isolated from a sea anemonein the Western Pacific Ocean.</title>
        <authorList>
            <person name="Wei M.J."/>
        </authorList>
    </citation>
    <scope>NUCLEOTIDE SEQUENCE</scope>
    <source>
        <strain evidence="4">PHK-P5</strain>
    </source>
</reference>
<dbReference type="CDD" id="cd04730">
    <property type="entry name" value="NPD_like"/>
    <property type="match status" value="1"/>
</dbReference>
<keyword evidence="4" id="KW-0503">Monooxygenase</keyword>
<name>A0ABY4W290_9PROT</name>